<organism evidence="1 2">
    <name type="scientific">Pseudomonas syringae pv. apii</name>
    <dbReference type="NCBI Taxonomy" id="81036"/>
    <lineage>
        <taxon>Bacteria</taxon>
        <taxon>Pseudomonadati</taxon>
        <taxon>Pseudomonadota</taxon>
        <taxon>Gammaproteobacteria</taxon>
        <taxon>Pseudomonadales</taxon>
        <taxon>Pseudomonadaceae</taxon>
        <taxon>Pseudomonas</taxon>
    </lineage>
</organism>
<protein>
    <submittedName>
        <fullName evidence="1">Uncharacterized protein</fullName>
    </submittedName>
</protein>
<dbReference type="Proteomes" id="UP000278062">
    <property type="component" value="Unassembled WGS sequence"/>
</dbReference>
<evidence type="ECO:0000313" key="2">
    <source>
        <dbReference type="Proteomes" id="UP000278062"/>
    </source>
</evidence>
<evidence type="ECO:0000313" key="1">
    <source>
        <dbReference type="EMBL" id="RMN99123.1"/>
    </source>
</evidence>
<name>A0A0P9J7J4_9PSED</name>
<dbReference type="InterPro" id="IPR024787">
    <property type="entry name" value="EcsC"/>
</dbReference>
<accession>A0A0P9J7J4</accession>
<reference evidence="1 2" key="1">
    <citation type="submission" date="2018-08" db="EMBL/GenBank/DDBJ databases">
        <title>Recombination of ecologically and evolutionarily significant loci maintains genetic cohesion in the Pseudomonas syringae species complex.</title>
        <authorList>
            <person name="Dillon M."/>
            <person name="Thakur S."/>
            <person name="Almeida R.N.D."/>
            <person name="Weir B.S."/>
            <person name="Guttman D.S."/>
        </authorList>
    </citation>
    <scope>NUCLEOTIDE SEQUENCE [LARGE SCALE GENOMIC DNA]</scope>
    <source>
        <strain evidence="1 2">1089_5</strain>
    </source>
</reference>
<sequence length="226" mass="23765">MTTQKDESSSSLMKMVEAISISSQDARDLVAQYENQARSSSPSATDEKIQGAVVDKIISRYSKLAATSGAVTALPGVIPGIGTAVSAVGGGLADISVCMKLQIDMTMCLAVAINGKMSNEDAKHMSYIIALYGSLEQMGSAGATKIASKAGVRMVRQYLKGPTLQIIKELFAKIGISFTQKAAAKIIPFGIGVIVGGTANYALTSYVGKTARDTFRLNLKEDITIE</sequence>
<comment type="caution">
    <text evidence="1">The sequence shown here is derived from an EMBL/GenBank/DDBJ whole genome shotgun (WGS) entry which is preliminary data.</text>
</comment>
<dbReference type="RefSeq" id="WP_005768134.1">
    <property type="nucleotide sequence ID" value="NZ_LJPR01000004.1"/>
</dbReference>
<dbReference type="AlphaFoldDB" id="A0A0P9J7J4"/>
<dbReference type="Pfam" id="PF12787">
    <property type="entry name" value="EcsC"/>
    <property type="match status" value="1"/>
</dbReference>
<proteinExistence type="predicted"/>
<gene>
    <name evidence="1" type="ORF">ALQ49_03553</name>
</gene>
<dbReference type="EMBL" id="RBPL01000050">
    <property type="protein sequence ID" value="RMN99123.1"/>
    <property type="molecule type" value="Genomic_DNA"/>
</dbReference>